<name>A0A7C4BCF1_9CREN</name>
<evidence type="ECO:0000256" key="14">
    <source>
        <dbReference type="PIRSR" id="PIRSR004930-1"/>
    </source>
</evidence>
<dbReference type="Gene3D" id="3.90.870.10">
    <property type="entry name" value="DHBP synthase"/>
    <property type="match status" value="1"/>
</dbReference>
<evidence type="ECO:0000256" key="13">
    <source>
        <dbReference type="PIRNR" id="PIRNR004930"/>
    </source>
</evidence>
<evidence type="ECO:0000256" key="11">
    <source>
        <dbReference type="ARBA" id="ARBA00029774"/>
    </source>
</evidence>
<comment type="catalytic activity">
    <reaction evidence="12 13">
        <text>L-threonine + hydrogencarbonate + ATP = L-threonylcarbamoyladenylate + diphosphate + H2O</text>
        <dbReference type="Rhea" id="RHEA:36407"/>
        <dbReference type="ChEBI" id="CHEBI:15377"/>
        <dbReference type="ChEBI" id="CHEBI:17544"/>
        <dbReference type="ChEBI" id="CHEBI:30616"/>
        <dbReference type="ChEBI" id="CHEBI:33019"/>
        <dbReference type="ChEBI" id="CHEBI:57926"/>
        <dbReference type="ChEBI" id="CHEBI:73682"/>
        <dbReference type="EC" id="2.7.7.87"/>
    </reaction>
</comment>
<dbReference type="InterPro" id="IPR050156">
    <property type="entry name" value="TC-AMP_synthase_SUA5"/>
</dbReference>
<comment type="similarity">
    <text evidence="2 13">Belongs to the SUA5 family.</text>
</comment>
<dbReference type="GO" id="GO:0000049">
    <property type="term" value="F:tRNA binding"/>
    <property type="evidence" value="ECO:0007669"/>
    <property type="project" value="TreeGrafter"/>
</dbReference>
<feature type="binding site" evidence="14">
    <location>
        <position position="143"/>
    </location>
    <ligand>
        <name>L-threonine</name>
        <dbReference type="ChEBI" id="CHEBI:57926"/>
    </ligand>
</feature>
<dbReference type="EMBL" id="DTFF01000018">
    <property type="protein sequence ID" value="HGI87196.1"/>
    <property type="molecule type" value="Genomic_DNA"/>
</dbReference>
<feature type="binding site" evidence="14">
    <location>
        <position position="61"/>
    </location>
    <ligand>
        <name>ATP</name>
        <dbReference type="ChEBI" id="CHEBI:30616"/>
    </ligand>
</feature>
<keyword evidence="6 13" id="KW-0808">Transferase</keyword>
<sequence>MTITRVFHVDPLNPNQKALEHCCEILRSGGIVAFPTETVYGLGALASSGEAVKKVFLAKGRPADNPLIVHIAKLGQLYEVAEGIPEDVLDAVKTLWPGPFTVLLRKGPCVAKEVTAGLLTVAVRMPAHPVALKLVECAGPIAAPSANISGRPSPTTGFHVMVDMFGRVDAIIDAGETLYGVESTIVDTTAKPYRVLRPGALPIEKLVEVLRQEIAVPEQARGLQEYEEALAPGMKYKHYSPETPIVLVESPNPAKAIESLVEKLGRSSEKLALVVSRETAESLKLATAKLITYGSRGNLFEVAKNLFKVLRELDSIGANLAVIEGVEEKGLGLAVMNRLRKAAAKIIKV</sequence>
<feature type="binding site" evidence="14">
    <location>
        <position position="70"/>
    </location>
    <ligand>
        <name>L-threonine</name>
        <dbReference type="ChEBI" id="CHEBI:57926"/>
    </ligand>
</feature>
<keyword evidence="10 13" id="KW-0067">ATP-binding</keyword>
<protein>
    <recommendedName>
        <fullName evidence="4 13">Threonylcarbamoyl-AMP synthase</fullName>
        <shortName evidence="13">TC-AMP synthase</shortName>
        <ecNumber evidence="3 13">2.7.7.87</ecNumber>
    </recommendedName>
    <alternativeName>
        <fullName evidence="11 13">L-threonylcarbamoyladenylate synthase</fullName>
    </alternativeName>
</protein>
<comment type="function">
    <text evidence="13">Required for the formation of a threonylcarbamoyl group on adenosine at position 37 (t(6)A37) in tRNAs that read codons beginning with adenine.</text>
</comment>
<comment type="caution">
    <text evidence="16">The sequence shown here is derived from an EMBL/GenBank/DDBJ whole genome shotgun (WGS) entry which is preliminary data.</text>
</comment>
<evidence type="ECO:0000313" key="16">
    <source>
        <dbReference type="EMBL" id="HGI87196.1"/>
    </source>
</evidence>
<dbReference type="GO" id="GO:0005737">
    <property type="term" value="C:cytoplasm"/>
    <property type="evidence" value="ECO:0007669"/>
    <property type="project" value="UniProtKB-SubCell"/>
</dbReference>
<feature type="binding site" evidence="14">
    <location>
        <position position="38"/>
    </location>
    <ligand>
        <name>L-threonine</name>
        <dbReference type="ChEBI" id="CHEBI:57926"/>
    </ligand>
</feature>
<dbReference type="Pfam" id="PF01300">
    <property type="entry name" value="Sua5_yciO_yrdC"/>
    <property type="match status" value="1"/>
</dbReference>
<organism evidence="16">
    <name type="scientific">Ignisphaera aggregans</name>
    <dbReference type="NCBI Taxonomy" id="334771"/>
    <lineage>
        <taxon>Archaea</taxon>
        <taxon>Thermoproteota</taxon>
        <taxon>Thermoprotei</taxon>
        <taxon>Desulfurococcales</taxon>
        <taxon>Desulfurococcaceae</taxon>
        <taxon>Ignisphaera</taxon>
    </lineage>
</organism>
<dbReference type="GO" id="GO:0008033">
    <property type="term" value="P:tRNA processing"/>
    <property type="evidence" value="ECO:0007669"/>
    <property type="project" value="UniProtKB-KW"/>
</dbReference>
<feature type="binding site" evidence="14">
    <location>
        <position position="120"/>
    </location>
    <ligand>
        <name>ATP</name>
        <dbReference type="ChEBI" id="CHEBI:30616"/>
    </ligand>
</feature>
<dbReference type="PIRSF" id="PIRSF004930">
    <property type="entry name" value="Tln_factor_SUA5"/>
    <property type="match status" value="1"/>
</dbReference>
<dbReference type="NCBIfam" id="TIGR00057">
    <property type="entry name" value="L-threonylcarbamoyladenylate synthase"/>
    <property type="match status" value="1"/>
</dbReference>
<feature type="binding site" evidence="14">
    <location>
        <position position="183"/>
    </location>
    <ligand>
        <name>L-threonine</name>
        <dbReference type="ChEBI" id="CHEBI:57926"/>
    </ligand>
</feature>
<dbReference type="GO" id="GO:0003725">
    <property type="term" value="F:double-stranded RNA binding"/>
    <property type="evidence" value="ECO:0007669"/>
    <property type="project" value="UniProtKB-UniRule"/>
</dbReference>
<dbReference type="Gene3D" id="3.40.50.11030">
    <property type="entry name" value="Threonylcarbamoyl-AMP synthase, C-terminal domain"/>
    <property type="match status" value="1"/>
</dbReference>
<dbReference type="Pfam" id="PF03481">
    <property type="entry name" value="Sua5_C"/>
    <property type="match status" value="1"/>
</dbReference>
<dbReference type="SUPFAM" id="SSF55821">
    <property type="entry name" value="YrdC/RibB"/>
    <property type="match status" value="1"/>
</dbReference>
<evidence type="ECO:0000256" key="5">
    <source>
        <dbReference type="ARBA" id="ARBA00022490"/>
    </source>
</evidence>
<evidence type="ECO:0000259" key="15">
    <source>
        <dbReference type="PROSITE" id="PS51163"/>
    </source>
</evidence>
<dbReference type="GO" id="GO:0061710">
    <property type="term" value="F:L-threonylcarbamoyladenylate synthase"/>
    <property type="evidence" value="ECO:0007669"/>
    <property type="project" value="UniProtKB-EC"/>
</dbReference>
<dbReference type="InterPro" id="IPR010923">
    <property type="entry name" value="T(6)A37_SUA5"/>
</dbReference>
<evidence type="ECO:0000256" key="9">
    <source>
        <dbReference type="ARBA" id="ARBA00022741"/>
    </source>
</evidence>
<reference evidence="16" key="1">
    <citation type="journal article" date="2020" name="mSystems">
        <title>Genome- and Community-Level Interaction Insights into Carbon Utilization and Element Cycling Functions of Hydrothermarchaeota in Hydrothermal Sediment.</title>
        <authorList>
            <person name="Zhou Z."/>
            <person name="Liu Y."/>
            <person name="Xu W."/>
            <person name="Pan J."/>
            <person name="Luo Z.H."/>
            <person name="Li M."/>
        </authorList>
    </citation>
    <scope>NUCLEOTIDE SEQUENCE [LARGE SCALE GENOMIC DNA]</scope>
    <source>
        <strain evidence="16">SpSt-732</strain>
    </source>
</reference>
<feature type="binding site" evidence="14">
    <location>
        <position position="124"/>
    </location>
    <ligand>
        <name>L-threonine</name>
        <dbReference type="ChEBI" id="CHEBI:57926"/>
    </ligand>
</feature>
<dbReference type="PANTHER" id="PTHR17490:SF16">
    <property type="entry name" value="THREONYLCARBAMOYL-AMP SYNTHASE"/>
    <property type="match status" value="1"/>
</dbReference>
<evidence type="ECO:0000256" key="3">
    <source>
        <dbReference type="ARBA" id="ARBA00012584"/>
    </source>
</evidence>
<evidence type="ECO:0000256" key="6">
    <source>
        <dbReference type="ARBA" id="ARBA00022679"/>
    </source>
</evidence>
<feature type="domain" description="YrdC-like" evidence="15">
    <location>
        <begin position="16"/>
        <end position="201"/>
    </location>
</feature>
<comment type="subcellular location">
    <subcellularLocation>
        <location evidence="1 13">Cytoplasm</location>
    </subcellularLocation>
</comment>
<dbReference type="EC" id="2.7.7.87" evidence="3 13"/>
<proteinExistence type="inferred from homology"/>
<evidence type="ECO:0000256" key="8">
    <source>
        <dbReference type="ARBA" id="ARBA00022695"/>
    </source>
</evidence>
<keyword evidence="9 13" id="KW-0547">Nucleotide-binding</keyword>
<accession>A0A7C4BCF1</accession>
<evidence type="ECO:0000256" key="7">
    <source>
        <dbReference type="ARBA" id="ARBA00022694"/>
    </source>
</evidence>
<dbReference type="InterPro" id="IPR038385">
    <property type="entry name" value="Sua5/YwlC_C"/>
</dbReference>
<dbReference type="AlphaFoldDB" id="A0A7C4BCF1"/>
<feature type="binding site" evidence="14">
    <location>
        <position position="153"/>
    </location>
    <ligand>
        <name>ATP</name>
        <dbReference type="ChEBI" id="CHEBI:30616"/>
    </ligand>
</feature>
<dbReference type="PROSITE" id="PS51163">
    <property type="entry name" value="YRDC"/>
    <property type="match status" value="1"/>
</dbReference>
<dbReference type="InterPro" id="IPR005145">
    <property type="entry name" value="Sua5_C"/>
</dbReference>
<gene>
    <name evidence="16" type="ORF">ENV14_02190</name>
</gene>
<dbReference type="InterPro" id="IPR006070">
    <property type="entry name" value="Sua5-like_dom"/>
</dbReference>
<feature type="binding site" evidence="14">
    <location>
        <position position="145"/>
    </location>
    <ligand>
        <name>ATP</name>
        <dbReference type="ChEBI" id="CHEBI:30616"/>
    </ligand>
</feature>
<keyword evidence="7 13" id="KW-0819">tRNA processing</keyword>
<dbReference type="InterPro" id="IPR017945">
    <property type="entry name" value="DHBP_synth_RibB-like_a/b_dom"/>
</dbReference>
<dbReference type="GO" id="GO:0006450">
    <property type="term" value="P:regulation of translational fidelity"/>
    <property type="evidence" value="ECO:0007669"/>
    <property type="project" value="TreeGrafter"/>
</dbReference>
<evidence type="ECO:0000256" key="10">
    <source>
        <dbReference type="ARBA" id="ARBA00022840"/>
    </source>
</evidence>
<dbReference type="PANTHER" id="PTHR17490">
    <property type="entry name" value="SUA5"/>
    <property type="match status" value="1"/>
</dbReference>
<evidence type="ECO:0000256" key="12">
    <source>
        <dbReference type="ARBA" id="ARBA00048366"/>
    </source>
</evidence>
<feature type="binding site" evidence="14">
    <location>
        <position position="197"/>
    </location>
    <ligand>
        <name>ATP</name>
        <dbReference type="ChEBI" id="CHEBI:30616"/>
    </ligand>
</feature>
<keyword evidence="8 13" id="KW-0548">Nucleotidyltransferase</keyword>
<keyword evidence="5 13" id="KW-0963">Cytoplasm</keyword>
<evidence type="ECO:0000256" key="1">
    <source>
        <dbReference type="ARBA" id="ARBA00004496"/>
    </source>
</evidence>
<evidence type="ECO:0000256" key="4">
    <source>
        <dbReference type="ARBA" id="ARBA00015492"/>
    </source>
</evidence>
<feature type="binding site" evidence="14">
    <location>
        <position position="239"/>
    </location>
    <ligand>
        <name>ATP</name>
        <dbReference type="ChEBI" id="CHEBI:30616"/>
    </ligand>
</feature>
<feature type="binding site" evidence="14">
    <location>
        <position position="65"/>
    </location>
    <ligand>
        <name>ATP</name>
        <dbReference type="ChEBI" id="CHEBI:30616"/>
    </ligand>
</feature>
<evidence type="ECO:0000256" key="2">
    <source>
        <dbReference type="ARBA" id="ARBA00007663"/>
    </source>
</evidence>
<dbReference type="GO" id="GO:0005524">
    <property type="term" value="F:ATP binding"/>
    <property type="evidence" value="ECO:0007669"/>
    <property type="project" value="UniProtKB-UniRule"/>
</dbReference>